<dbReference type="AlphaFoldDB" id="A0A7L6N3X6"/>
<evidence type="ECO:0000313" key="8">
    <source>
        <dbReference type="Proteomes" id="UP000512167"/>
    </source>
</evidence>
<dbReference type="KEGG" id="tbk:HF295_03310"/>
<keyword evidence="5" id="KW-0175">Coiled coil</keyword>
<accession>A0A7L6N3X6</accession>
<dbReference type="InterPro" id="IPR050319">
    <property type="entry name" value="ABC_transp_ATP-bind"/>
</dbReference>
<dbReference type="PANTHER" id="PTHR43776:SF7">
    <property type="entry name" value="D,D-DIPEPTIDE TRANSPORT ATP-BINDING PROTEIN DDPF-RELATED"/>
    <property type="match status" value="1"/>
</dbReference>
<gene>
    <name evidence="7" type="ORF">HF295_03310</name>
</gene>
<dbReference type="InterPro" id="IPR013563">
    <property type="entry name" value="Oligopep_ABC_C"/>
</dbReference>
<keyword evidence="3" id="KW-0547">Nucleotide-binding</keyword>
<sequence>MGRKDETPVLSVKNLKQHFTSGIGKNKLVVKAVDGVSFDIYKGEVFGLVGESGCGKTTTGRSIIKLYEPTDGEVYFLGNLISAGYKENKEAIKRAKQIAKDKIKTLKAELTEASDADKETLKIKTDELIKEVKAERDAAIEKEKAEIERKKKELDANYELMKKMQMIFQDPIASLNPRMTVKEIIAEGLRISGIKDPRVINDEVNKVLETVGLLPEHASRYPHEFSGGQRQRIGIARALIVNPEFIIADEPISALDVSIQAQVINLLNDLRERLGITIMFIAHDLSVIKYFSDRIGVMYYGNLVELADADELFLNPLHPYTKSLLSAVPQPDPRYEKTRKRIVYDPRMHDYVQSPPKLQEIKKDHWVLANDEEIAEYKKVLK</sequence>
<dbReference type="SUPFAM" id="SSF52540">
    <property type="entry name" value="P-loop containing nucleoside triphosphate hydrolases"/>
    <property type="match status" value="1"/>
</dbReference>
<evidence type="ECO:0000256" key="5">
    <source>
        <dbReference type="SAM" id="Coils"/>
    </source>
</evidence>
<organism evidence="7 8">
    <name type="scientific">Hujiaoplasma nucleasis</name>
    <dbReference type="NCBI Taxonomy" id="2725268"/>
    <lineage>
        <taxon>Bacteria</taxon>
        <taxon>Bacillati</taxon>
        <taxon>Mycoplasmatota</taxon>
        <taxon>Mollicutes</taxon>
        <taxon>Candidatus Izemoplasmatales</taxon>
        <taxon>Hujiaoplasmataceae</taxon>
        <taxon>Hujiaoplasma</taxon>
    </lineage>
</organism>
<evidence type="ECO:0000313" key="7">
    <source>
        <dbReference type="EMBL" id="QLY39937.1"/>
    </source>
</evidence>
<dbReference type="PROSITE" id="PS50893">
    <property type="entry name" value="ABC_TRANSPORTER_2"/>
    <property type="match status" value="1"/>
</dbReference>
<dbReference type="EMBL" id="CP051151">
    <property type="protein sequence ID" value="QLY39937.1"/>
    <property type="molecule type" value="Genomic_DNA"/>
</dbReference>
<dbReference type="GO" id="GO:0016887">
    <property type="term" value="F:ATP hydrolysis activity"/>
    <property type="evidence" value="ECO:0007669"/>
    <property type="project" value="InterPro"/>
</dbReference>
<dbReference type="Pfam" id="PF00005">
    <property type="entry name" value="ABC_tran"/>
    <property type="match status" value="2"/>
</dbReference>
<dbReference type="GO" id="GO:0055085">
    <property type="term" value="P:transmembrane transport"/>
    <property type="evidence" value="ECO:0007669"/>
    <property type="project" value="UniProtKB-ARBA"/>
</dbReference>
<feature type="domain" description="ABC transporter" evidence="6">
    <location>
        <begin position="10"/>
        <end position="325"/>
    </location>
</feature>
<dbReference type="SMART" id="SM00382">
    <property type="entry name" value="AAA"/>
    <property type="match status" value="1"/>
</dbReference>
<dbReference type="CDD" id="cd03257">
    <property type="entry name" value="ABC_NikE_OppD_transporters"/>
    <property type="match status" value="1"/>
</dbReference>
<evidence type="ECO:0000259" key="6">
    <source>
        <dbReference type="PROSITE" id="PS50893"/>
    </source>
</evidence>
<dbReference type="InterPro" id="IPR003439">
    <property type="entry name" value="ABC_transporter-like_ATP-bd"/>
</dbReference>
<keyword evidence="8" id="KW-1185">Reference proteome</keyword>
<evidence type="ECO:0000256" key="1">
    <source>
        <dbReference type="ARBA" id="ARBA00005417"/>
    </source>
</evidence>
<dbReference type="InterPro" id="IPR027417">
    <property type="entry name" value="P-loop_NTPase"/>
</dbReference>
<dbReference type="InterPro" id="IPR003593">
    <property type="entry name" value="AAA+_ATPase"/>
</dbReference>
<dbReference type="RefSeq" id="WP_312032429.1">
    <property type="nucleotide sequence ID" value="NZ_CP051151.1"/>
</dbReference>
<evidence type="ECO:0000256" key="4">
    <source>
        <dbReference type="ARBA" id="ARBA00022840"/>
    </source>
</evidence>
<comment type="similarity">
    <text evidence="1">Belongs to the ABC transporter superfamily.</text>
</comment>
<keyword evidence="4 7" id="KW-0067">ATP-binding</keyword>
<evidence type="ECO:0000256" key="2">
    <source>
        <dbReference type="ARBA" id="ARBA00022448"/>
    </source>
</evidence>
<evidence type="ECO:0000256" key="3">
    <source>
        <dbReference type="ARBA" id="ARBA00022741"/>
    </source>
</evidence>
<dbReference type="GO" id="GO:0005524">
    <property type="term" value="F:ATP binding"/>
    <property type="evidence" value="ECO:0007669"/>
    <property type="project" value="UniProtKB-KW"/>
</dbReference>
<dbReference type="GO" id="GO:0015833">
    <property type="term" value="P:peptide transport"/>
    <property type="evidence" value="ECO:0007669"/>
    <property type="project" value="InterPro"/>
</dbReference>
<dbReference type="PROSITE" id="PS00211">
    <property type="entry name" value="ABC_TRANSPORTER_1"/>
    <property type="match status" value="1"/>
</dbReference>
<reference evidence="7 8" key="1">
    <citation type="submission" date="2020-04" db="EMBL/GenBank/DDBJ databases">
        <authorList>
            <person name="Zheng R.K."/>
            <person name="Sun C.M."/>
        </authorList>
    </citation>
    <scope>NUCLEOTIDE SEQUENCE [LARGE SCALE GENOMIC DNA]</scope>
    <source>
        <strain evidence="8">zrk29</strain>
    </source>
</reference>
<protein>
    <submittedName>
        <fullName evidence="7">ATP-binding cassette domain-containing protein</fullName>
    </submittedName>
</protein>
<keyword evidence="2" id="KW-0813">Transport</keyword>
<feature type="coiled-coil region" evidence="5">
    <location>
        <begin position="89"/>
        <end position="164"/>
    </location>
</feature>
<dbReference type="InterPro" id="IPR017871">
    <property type="entry name" value="ABC_transporter-like_CS"/>
</dbReference>
<dbReference type="PANTHER" id="PTHR43776">
    <property type="entry name" value="TRANSPORT ATP-BINDING PROTEIN"/>
    <property type="match status" value="1"/>
</dbReference>
<dbReference type="Pfam" id="PF08352">
    <property type="entry name" value="oligo_HPY"/>
    <property type="match status" value="1"/>
</dbReference>
<dbReference type="Gene3D" id="3.40.50.300">
    <property type="entry name" value="P-loop containing nucleotide triphosphate hydrolases"/>
    <property type="match status" value="1"/>
</dbReference>
<dbReference type="Proteomes" id="UP000512167">
    <property type="component" value="Chromosome"/>
</dbReference>
<name>A0A7L6N3X6_9MOLU</name>
<proteinExistence type="inferred from homology"/>